<keyword evidence="4 6" id="KW-1133">Transmembrane helix</keyword>
<feature type="transmembrane region" description="Helical" evidence="6">
    <location>
        <begin position="84"/>
        <end position="106"/>
    </location>
</feature>
<reference evidence="7" key="2">
    <citation type="submission" date="2021-05" db="EMBL/GenBank/DDBJ databases">
        <title>Protein family content uncovers lineage relationships and bacterial pathway maintenance mechanisms in DPANN archaea.</title>
        <authorList>
            <person name="Castelle C.J."/>
            <person name="Meheust R."/>
            <person name="Jaffe A.L."/>
            <person name="Seitz K."/>
            <person name="Gong X."/>
            <person name="Baker B.J."/>
            <person name="Banfield J.F."/>
        </authorList>
    </citation>
    <scope>NUCLEOTIDE SEQUENCE</scope>
    <source>
        <strain evidence="7">RIFCSPLOWO2_01_FULL_AR10_48_17</strain>
    </source>
</reference>
<feature type="transmembrane region" description="Helical" evidence="6">
    <location>
        <begin position="381"/>
        <end position="400"/>
    </location>
</feature>
<evidence type="ECO:0000256" key="3">
    <source>
        <dbReference type="ARBA" id="ARBA00022692"/>
    </source>
</evidence>
<dbReference type="GO" id="GO:0005886">
    <property type="term" value="C:plasma membrane"/>
    <property type="evidence" value="ECO:0007669"/>
    <property type="project" value="UniProtKB-SubCell"/>
</dbReference>
<feature type="transmembrane region" description="Helical" evidence="6">
    <location>
        <begin position="45"/>
        <end position="72"/>
    </location>
</feature>
<evidence type="ECO:0000256" key="1">
    <source>
        <dbReference type="ARBA" id="ARBA00004651"/>
    </source>
</evidence>
<gene>
    <name evidence="7" type="ORF">J4215_02115</name>
</gene>
<dbReference type="InterPro" id="IPR050833">
    <property type="entry name" value="Poly_Biosynth_Transport"/>
</dbReference>
<comment type="caution">
    <text evidence="7">The sequence shown here is derived from an EMBL/GenBank/DDBJ whole genome shotgun (WGS) entry which is preliminary data.</text>
</comment>
<keyword evidence="2" id="KW-1003">Cell membrane</keyword>
<sequence>MNSFSIHTYFKRTLLVYGDRLLTVAIGFLSVWLLANFLGPAEYGVYAFLLDFLATGTLLLGINAFAESLIVFIAKERNLSLAHVLLTTGLVLGLFFSGVIFFFPSFVLSLVNQGSPELIKALSLVVFFNITEFLLINALTGSQHFGKILKMSFLENTFNIVFLGIFLFHFQLGVMGAVYAKTISLLVSSVVGYWFFRHVGLLKKNIVWKPVLKFTGYSLLLGFMKRFSAQTLLFFMGLLISPVKLGFYYLIQKISTYLIDMPVNAFNTVLLPTAAEQNQDIEQVEKFVSMSTKFYVILSFAFAAAFLVFGPLFVTIFFPEFLPAIELVPLFAIYFALTFDIPLGTFYRAIMRNEVLVQANLIGLVIMVVAGYWAIQSFGLEGVVGLMVITRTVQLIYLYWDVRRHQYKIEFWPRLHDIIFFWNSAKRVIWNKKK</sequence>
<dbReference type="Pfam" id="PF13440">
    <property type="entry name" value="Polysacc_synt_3"/>
    <property type="match status" value="1"/>
</dbReference>
<dbReference type="Proteomes" id="UP000675968">
    <property type="component" value="Unassembled WGS sequence"/>
</dbReference>
<accession>A0A8T4L4B9</accession>
<feature type="transmembrane region" description="Helical" evidence="6">
    <location>
        <begin position="153"/>
        <end position="172"/>
    </location>
</feature>
<feature type="transmembrane region" description="Helical" evidence="6">
    <location>
        <begin position="118"/>
        <end position="141"/>
    </location>
</feature>
<feature type="transmembrane region" description="Helical" evidence="6">
    <location>
        <begin position="355"/>
        <end position="375"/>
    </location>
</feature>
<evidence type="ECO:0000256" key="6">
    <source>
        <dbReference type="SAM" id="Phobius"/>
    </source>
</evidence>
<dbReference type="AlphaFoldDB" id="A0A8T4L4B9"/>
<feature type="transmembrane region" description="Helical" evidence="6">
    <location>
        <begin position="230"/>
        <end position="251"/>
    </location>
</feature>
<evidence type="ECO:0000313" key="8">
    <source>
        <dbReference type="Proteomes" id="UP000675968"/>
    </source>
</evidence>
<feature type="transmembrane region" description="Helical" evidence="6">
    <location>
        <begin position="21"/>
        <end position="39"/>
    </location>
</feature>
<evidence type="ECO:0000313" key="7">
    <source>
        <dbReference type="EMBL" id="MBS3061354.1"/>
    </source>
</evidence>
<dbReference type="PANTHER" id="PTHR30250">
    <property type="entry name" value="PST FAMILY PREDICTED COLANIC ACID TRANSPORTER"/>
    <property type="match status" value="1"/>
</dbReference>
<proteinExistence type="predicted"/>
<feature type="transmembrane region" description="Helical" evidence="6">
    <location>
        <begin position="324"/>
        <end position="343"/>
    </location>
</feature>
<evidence type="ECO:0000256" key="4">
    <source>
        <dbReference type="ARBA" id="ARBA00022989"/>
    </source>
</evidence>
<dbReference type="PANTHER" id="PTHR30250:SF11">
    <property type="entry name" value="O-ANTIGEN TRANSPORTER-RELATED"/>
    <property type="match status" value="1"/>
</dbReference>
<name>A0A8T4L4B9_9ARCH</name>
<evidence type="ECO:0000256" key="2">
    <source>
        <dbReference type="ARBA" id="ARBA00022475"/>
    </source>
</evidence>
<organism evidence="7 8">
    <name type="scientific">Candidatus Iainarchaeum sp</name>
    <dbReference type="NCBI Taxonomy" id="3101447"/>
    <lineage>
        <taxon>Archaea</taxon>
        <taxon>Candidatus Iainarchaeota</taxon>
        <taxon>Candidatus Iainarchaeia</taxon>
        <taxon>Candidatus Iainarchaeales</taxon>
        <taxon>Candidatus Iainarchaeaceae</taxon>
        <taxon>Candidatus Iainarchaeum</taxon>
    </lineage>
</organism>
<reference evidence="7" key="1">
    <citation type="submission" date="2021-03" db="EMBL/GenBank/DDBJ databases">
        <authorList>
            <person name="Jaffe A."/>
        </authorList>
    </citation>
    <scope>NUCLEOTIDE SEQUENCE</scope>
    <source>
        <strain evidence="7">RIFCSPLOWO2_01_FULL_AR10_48_17</strain>
    </source>
</reference>
<protein>
    <submittedName>
        <fullName evidence="7">Oligosaccharide flippase family protein</fullName>
    </submittedName>
</protein>
<dbReference type="EMBL" id="JAGVWC010000009">
    <property type="protein sequence ID" value="MBS3061354.1"/>
    <property type="molecule type" value="Genomic_DNA"/>
</dbReference>
<keyword evidence="3 6" id="KW-0812">Transmembrane</keyword>
<comment type="subcellular location">
    <subcellularLocation>
        <location evidence="1">Cell membrane</location>
        <topology evidence="1">Multi-pass membrane protein</topology>
    </subcellularLocation>
</comment>
<keyword evidence="5 6" id="KW-0472">Membrane</keyword>
<feature type="transmembrane region" description="Helical" evidence="6">
    <location>
        <begin position="294"/>
        <end position="318"/>
    </location>
</feature>
<evidence type="ECO:0000256" key="5">
    <source>
        <dbReference type="ARBA" id="ARBA00023136"/>
    </source>
</evidence>